<sequence>MTLKAFLAATIILSATTFALPSQSEETVKGYSYMLHTTRPEVEDLGQFPPHYEKSVLEYVMQGPKHSLIWSDRLSERNVDNASFALGERHMGLFIPHWPEDKSPLESSGWEEYGDRYSYSDFSVKVERAEGEREIAGAMAQHYVLSADYTRQLENDLSGQRYQMHADLWIWSDKPFSFAPFRRSGAYSDPRFGAALVARLSELGMVARSDARHTSVIIDEDGQESDYKQEGTWTTWISELEAADVPVVNMPKGERETLELLQSEFRKQAQDTCKGLMAGKTPDFIIENLHPDQQAAVAEDLRTSCKRQATRVFTRNMQKNPQSVCGDILATKVPEPINQLLSEEEQASFMQAAVAFCEKQSLQQQN</sequence>
<evidence type="ECO:0000256" key="1">
    <source>
        <dbReference type="SAM" id="SignalP"/>
    </source>
</evidence>
<reference evidence="2 3" key="1">
    <citation type="submission" date="2020-07" db="EMBL/GenBank/DDBJ databases">
        <title>Halieaceae bacterium, F7430, whole genome shotgun sequencing project.</title>
        <authorList>
            <person name="Jiang S."/>
            <person name="Liu Z.W."/>
            <person name="Du Z.J."/>
        </authorList>
    </citation>
    <scope>NUCLEOTIDE SEQUENCE [LARGE SCALE GENOMIC DNA]</scope>
    <source>
        <strain evidence="2 3">F7430</strain>
    </source>
</reference>
<protein>
    <submittedName>
        <fullName evidence="2">Uncharacterized protein</fullName>
    </submittedName>
</protein>
<dbReference type="Proteomes" id="UP000539350">
    <property type="component" value="Unassembled WGS sequence"/>
</dbReference>
<feature type="chain" id="PRO_5031450873" evidence="1">
    <location>
        <begin position="20"/>
        <end position="366"/>
    </location>
</feature>
<feature type="signal peptide" evidence="1">
    <location>
        <begin position="1"/>
        <end position="19"/>
    </location>
</feature>
<name>A0A7W2TWD7_9GAMM</name>
<dbReference type="AlphaFoldDB" id="A0A7W2TWD7"/>
<comment type="caution">
    <text evidence="2">The sequence shown here is derived from an EMBL/GenBank/DDBJ whole genome shotgun (WGS) entry which is preliminary data.</text>
</comment>
<accession>A0A7W2TWD7</accession>
<dbReference type="EMBL" id="JACFXU010000014">
    <property type="protein sequence ID" value="MBA6413170.1"/>
    <property type="molecule type" value="Genomic_DNA"/>
</dbReference>
<evidence type="ECO:0000313" key="3">
    <source>
        <dbReference type="Proteomes" id="UP000539350"/>
    </source>
</evidence>
<keyword evidence="1" id="KW-0732">Signal</keyword>
<dbReference type="RefSeq" id="WP_182171924.1">
    <property type="nucleotide sequence ID" value="NZ_JACFXU010000014.1"/>
</dbReference>
<proteinExistence type="predicted"/>
<evidence type="ECO:0000313" key="2">
    <source>
        <dbReference type="EMBL" id="MBA6413170.1"/>
    </source>
</evidence>
<gene>
    <name evidence="2" type="ORF">H2508_08625</name>
</gene>
<organism evidence="2 3">
    <name type="scientific">Sediminihaliea albiluteola</name>
    <dbReference type="NCBI Taxonomy" id="2758564"/>
    <lineage>
        <taxon>Bacteria</taxon>
        <taxon>Pseudomonadati</taxon>
        <taxon>Pseudomonadota</taxon>
        <taxon>Gammaproteobacteria</taxon>
        <taxon>Cellvibrionales</taxon>
        <taxon>Halieaceae</taxon>
        <taxon>Sediminihaliea</taxon>
    </lineage>
</organism>
<keyword evidence="3" id="KW-1185">Reference proteome</keyword>